<dbReference type="EMBL" id="AGNL01005274">
    <property type="protein sequence ID" value="EJK72805.1"/>
    <property type="molecule type" value="Genomic_DNA"/>
</dbReference>
<dbReference type="Proteomes" id="UP000266841">
    <property type="component" value="Unassembled WGS sequence"/>
</dbReference>
<evidence type="ECO:0000313" key="2">
    <source>
        <dbReference type="EMBL" id="EJK72805.1"/>
    </source>
</evidence>
<reference evidence="2 3" key="1">
    <citation type="journal article" date="2012" name="Genome Biol.">
        <title>Genome and low-iron response of an oceanic diatom adapted to chronic iron limitation.</title>
        <authorList>
            <person name="Lommer M."/>
            <person name="Specht M."/>
            <person name="Roy A.S."/>
            <person name="Kraemer L."/>
            <person name="Andreson R."/>
            <person name="Gutowska M.A."/>
            <person name="Wolf J."/>
            <person name="Bergner S.V."/>
            <person name="Schilhabel M.B."/>
            <person name="Klostermeier U.C."/>
            <person name="Beiko R.G."/>
            <person name="Rosenstiel P."/>
            <person name="Hippler M."/>
            <person name="Laroche J."/>
        </authorList>
    </citation>
    <scope>NUCLEOTIDE SEQUENCE [LARGE SCALE GENOMIC DNA]</scope>
    <source>
        <strain evidence="2 3">CCMP1005</strain>
    </source>
</reference>
<evidence type="ECO:0000313" key="3">
    <source>
        <dbReference type="Proteomes" id="UP000266841"/>
    </source>
</evidence>
<dbReference type="eggNOG" id="ENOG502TBQ9">
    <property type="taxonomic scope" value="Eukaryota"/>
</dbReference>
<accession>K0T583</accession>
<proteinExistence type="predicted"/>
<protein>
    <submittedName>
        <fullName evidence="2">Uncharacterized protein</fullName>
    </submittedName>
</protein>
<feature type="signal peptide" evidence="1">
    <location>
        <begin position="1"/>
        <end position="20"/>
    </location>
</feature>
<name>K0T583_THAOC</name>
<dbReference type="AlphaFoldDB" id="K0T583"/>
<keyword evidence="1" id="KW-0732">Signal</keyword>
<organism evidence="2 3">
    <name type="scientific">Thalassiosira oceanica</name>
    <name type="common">Marine diatom</name>
    <dbReference type="NCBI Taxonomy" id="159749"/>
    <lineage>
        <taxon>Eukaryota</taxon>
        <taxon>Sar</taxon>
        <taxon>Stramenopiles</taxon>
        <taxon>Ochrophyta</taxon>
        <taxon>Bacillariophyta</taxon>
        <taxon>Coscinodiscophyceae</taxon>
        <taxon>Thalassiosirophycidae</taxon>
        <taxon>Thalassiosirales</taxon>
        <taxon>Thalassiosiraceae</taxon>
        <taxon>Thalassiosira</taxon>
    </lineage>
</organism>
<feature type="non-terminal residue" evidence="2">
    <location>
        <position position="192"/>
    </location>
</feature>
<keyword evidence="3" id="KW-1185">Reference proteome</keyword>
<comment type="caution">
    <text evidence="2">The sequence shown here is derived from an EMBL/GenBank/DDBJ whole genome shotgun (WGS) entry which is preliminary data.</text>
</comment>
<feature type="chain" id="PRO_5003838235" evidence="1">
    <location>
        <begin position="21"/>
        <end position="192"/>
    </location>
</feature>
<sequence length="192" mass="20770">MMRLIIIVVSLLLVAGLADSSTTARPPPKRSITVTFDGNAEATAHIPASNGTMAATSLSSFFASKEADSVLIGGAQSTYNRYDDTWEAKQTTIKFLGLELTPIFRNRLVKSPFEKKVTVSVLDSTTHASEGRIGTTLANLMKKSRINALTTIRWVQEDDGSYRLMGSLQMSIDADIPTYLPLPPGFDAIGSK</sequence>
<evidence type="ECO:0000256" key="1">
    <source>
        <dbReference type="SAM" id="SignalP"/>
    </source>
</evidence>
<gene>
    <name evidence="2" type="ORF">THAOC_05623</name>
</gene>